<dbReference type="EMBL" id="LVVY01000014">
    <property type="protein sequence ID" value="OAM83088.1"/>
    <property type="molecule type" value="Genomic_DNA"/>
</dbReference>
<evidence type="ECO:0008006" key="4">
    <source>
        <dbReference type="Google" id="ProtNLM"/>
    </source>
</evidence>
<evidence type="ECO:0000313" key="3">
    <source>
        <dbReference type="Proteomes" id="UP000078389"/>
    </source>
</evidence>
<keyword evidence="3" id="KW-1185">Reference proteome</keyword>
<dbReference type="InterPro" id="IPR018666">
    <property type="entry name" value="DUF2125"/>
</dbReference>
<feature type="transmembrane region" description="Helical" evidence="1">
    <location>
        <begin position="5"/>
        <end position="26"/>
    </location>
</feature>
<dbReference type="RefSeq" id="WP_067450581.1">
    <property type="nucleotide sequence ID" value="NZ_LVVY01000014.1"/>
</dbReference>
<reference evidence="2 3" key="1">
    <citation type="submission" date="2016-03" db="EMBL/GenBank/DDBJ databases">
        <title>Genome sequencing of Devosia sp. S37.</title>
        <authorList>
            <person name="Mohd Nor M."/>
        </authorList>
    </citation>
    <scope>NUCLEOTIDE SEQUENCE [LARGE SCALE GENOMIC DNA]</scope>
    <source>
        <strain evidence="2 3">S37</strain>
    </source>
</reference>
<protein>
    <recommendedName>
        <fullName evidence="4">DUF2125 domain-containing protein</fullName>
    </recommendedName>
</protein>
<dbReference type="Pfam" id="PF09898">
    <property type="entry name" value="DUF2125"/>
    <property type="match status" value="1"/>
</dbReference>
<dbReference type="STRING" id="1770058.A3840_01050"/>
<keyword evidence="1" id="KW-1133">Transmembrane helix</keyword>
<comment type="caution">
    <text evidence="2">The sequence shown here is derived from an EMBL/GenBank/DDBJ whole genome shotgun (WGS) entry which is preliminary data.</text>
</comment>
<sequence length="323" mass="34691">MKKRIIILGAIVLFIVLAWTGAWYFAAGQLRQQVEALALADGDSAPQLSCQNLVIGGFPFRLDLECLGVAVVSGDVLVELPSFRASVMVYRPNHILGSANGPARISDAFTGLRQQVSWADMEASLRFENWRIARISVIGNDFAWTDNLFGNSLIARSPHAEFHLLDMPEQHDSAAGRAGLALFARARDVEAPAIELAPTNAEIEAEITRLPDDIRNWGAMPILADWQQAGGKLRLAAIRADDGSADLNASGELGLDQQGYPTGSISVDSLGVAERIGPLIEEPWRTLVLGVPGENGRHHNQLNFAGGGMSSGLVPITAVPPLF</sequence>
<gene>
    <name evidence="2" type="ORF">A3840_01050</name>
</gene>
<dbReference type="AlphaFoldDB" id="A0A178I405"/>
<accession>A0A178I405</accession>
<proteinExistence type="predicted"/>
<dbReference type="OrthoDB" id="7169664at2"/>
<name>A0A178I405_9HYPH</name>
<keyword evidence="1" id="KW-0472">Membrane</keyword>
<keyword evidence="1" id="KW-0812">Transmembrane</keyword>
<dbReference type="Proteomes" id="UP000078389">
    <property type="component" value="Unassembled WGS sequence"/>
</dbReference>
<evidence type="ECO:0000256" key="1">
    <source>
        <dbReference type="SAM" id="Phobius"/>
    </source>
</evidence>
<organism evidence="2 3">
    <name type="scientific">Devosia elaeis</name>
    <dbReference type="NCBI Taxonomy" id="1770058"/>
    <lineage>
        <taxon>Bacteria</taxon>
        <taxon>Pseudomonadati</taxon>
        <taxon>Pseudomonadota</taxon>
        <taxon>Alphaproteobacteria</taxon>
        <taxon>Hyphomicrobiales</taxon>
        <taxon>Devosiaceae</taxon>
        <taxon>Devosia</taxon>
    </lineage>
</organism>
<evidence type="ECO:0000313" key="2">
    <source>
        <dbReference type="EMBL" id="OAM83088.1"/>
    </source>
</evidence>